<name>A0ABV7SR84_9SPHN</name>
<protein>
    <recommendedName>
        <fullName evidence="4">Cell envelope biogenesis protein TolA</fullName>
    </recommendedName>
</protein>
<sequence length="185" mass="20105">MATLKVYRTPIGFHDAYVAAPSKKAALRAWGSAKDLFARGSAELVTDAELSKAPLAEPGVVIKRSRGTAAEQIAALPPDKPRKPKPADAEQAPPRAKKTAAKPVAKPKPPKPRPDRTALDDADAAIDRAGKQHDKARQAIEARIAALQADRDALVREQREETRALEEARDRLAEHYDAAMRAWRG</sequence>
<evidence type="ECO:0008006" key="4">
    <source>
        <dbReference type="Google" id="ProtNLM"/>
    </source>
</evidence>
<comment type="caution">
    <text evidence="2">The sequence shown here is derived from an EMBL/GenBank/DDBJ whole genome shotgun (WGS) entry which is preliminary data.</text>
</comment>
<reference evidence="3" key="1">
    <citation type="journal article" date="2019" name="Int. J. Syst. Evol. Microbiol.">
        <title>The Global Catalogue of Microorganisms (GCM) 10K type strain sequencing project: providing services to taxonomists for standard genome sequencing and annotation.</title>
        <authorList>
            <consortium name="The Broad Institute Genomics Platform"/>
            <consortium name="The Broad Institute Genome Sequencing Center for Infectious Disease"/>
            <person name="Wu L."/>
            <person name="Ma J."/>
        </authorList>
    </citation>
    <scope>NUCLEOTIDE SEQUENCE [LARGE SCALE GENOMIC DNA]</scope>
    <source>
        <strain evidence="3">KCTC 42739</strain>
    </source>
</reference>
<evidence type="ECO:0000313" key="2">
    <source>
        <dbReference type="EMBL" id="MFC3579453.1"/>
    </source>
</evidence>
<evidence type="ECO:0000313" key="3">
    <source>
        <dbReference type="Proteomes" id="UP001595713"/>
    </source>
</evidence>
<dbReference type="Proteomes" id="UP001595713">
    <property type="component" value="Unassembled WGS sequence"/>
</dbReference>
<gene>
    <name evidence="2" type="ORF">ACFONA_04685</name>
</gene>
<feature type="region of interest" description="Disordered" evidence="1">
    <location>
        <begin position="63"/>
        <end position="137"/>
    </location>
</feature>
<dbReference type="EMBL" id="JBHRXP010000002">
    <property type="protein sequence ID" value="MFC3579453.1"/>
    <property type="molecule type" value="Genomic_DNA"/>
</dbReference>
<organism evidence="2 3">
    <name type="scientific">Sphingomonas hylomeconis</name>
    <dbReference type="NCBI Taxonomy" id="1395958"/>
    <lineage>
        <taxon>Bacteria</taxon>
        <taxon>Pseudomonadati</taxon>
        <taxon>Pseudomonadota</taxon>
        <taxon>Alphaproteobacteria</taxon>
        <taxon>Sphingomonadales</taxon>
        <taxon>Sphingomonadaceae</taxon>
        <taxon>Sphingomonas</taxon>
    </lineage>
</organism>
<keyword evidence="3" id="KW-1185">Reference proteome</keyword>
<accession>A0ABV7SR84</accession>
<proteinExistence type="predicted"/>
<feature type="compositionally biased region" description="Basic and acidic residues" evidence="1">
    <location>
        <begin position="79"/>
        <end position="88"/>
    </location>
</feature>
<feature type="compositionally biased region" description="Basic and acidic residues" evidence="1">
    <location>
        <begin position="112"/>
        <end position="137"/>
    </location>
</feature>
<evidence type="ECO:0000256" key="1">
    <source>
        <dbReference type="SAM" id="MobiDB-lite"/>
    </source>
</evidence>
<dbReference type="RefSeq" id="WP_261295580.1">
    <property type="nucleotide sequence ID" value="NZ_JANQBK010000017.1"/>
</dbReference>